<keyword evidence="1" id="KW-0472">Membrane</keyword>
<comment type="caution">
    <text evidence="2">The sequence shown here is derived from an EMBL/GenBank/DDBJ whole genome shotgun (WGS) entry which is preliminary data.</text>
</comment>
<protein>
    <submittedName>
        <fullName evidence="2">Uncharacterized protein</fullName>
    </submittedName>
</protein>
<reference evidence="2 3" key="1">
    <citation type="submission" date="2015-12" db="EMBL/GenBank/DDBJ databases">
        <title>The genome of Folsomia candida.</title>
        <authorList>
            <person name="Faddeeva A."/>
            <person name="Derks M.F."/>
            <person name="Anvar Y."/>
            <person name="Smit S."/>
            <person name="Van Straalen N."/>
            <person name="Roelofs D."/>
        </authorList>
    </citation>
    <scope>NUCLEOTIDE SEQUENCE [LARGE SCALE GENOMIC DNA]</scope>
    <source>
        <strain evidence="2 3">VU population</strain>
        <tissue evidence="2">Whole body</tissue>
    </source>
</reference>
<feature type="transmembrane region" description="Helical" evidence="1">
    <location>
        <begin position="569"/>
        <end position="589"/>
    </location>
</feature>
<proteinExistence type="predicted"/>
<keyword evidence="1" id="KW-0812">Transmembrane</keyword>
<dbReference type="Proteomes" id="UP000198287">
    <property type="component" value="Unassembled WGS sequence"/>
</dbReference>
<dbReference type="EMBL" id="LNIX01000013">
    <property type="protein sequence ID" value="OXA47568.1"/>
    <property type="molecule type" value="Genomic_DNA"/>
</dbReference>
<evidence type="ECO:0000313" key="2">
    <source>
        <dbReference type="EMBL" id="OXA47568.1"/>
    </source>
</evidence>
<keyword evidence="1" id="KW-1133">Transmembrane helix</keyword>
<evidence type="ECO:0000256" key="1">
    <source>
        <dbReference type="SAM" id="Phobius"/>
    </source>
</evidence>
<organism evidence="2 3">
    <name type="scientific">Folsomia candida</name>
    <name type="common">Springtail</name>
    <dbReference type="NCBI Taxonomy" id="158441"/>
    <lineage>
        <taxon>Eukaryota</taxon>
        <taxon>Metazoa</taxon>
        <taxon>Ecdysozoa</taxon>
        <taxon>Arthropoda</taxon>
        <taxon>Hexapoda</taxon>
        <taxon>Collembola</taxon>
        <taxon>Entomobryomorpha</taxon>
        <taxon>Isotomoidea</taxon>
        <taxon>Isotomidae</taxon>
        <taxon>Proisotominae</taxon>
        <taxon>Folsomia</taxon>
    </lineage>
</organism>
<gene>
    <name evidence="2" type="ORF">Fcan01_17900</name>
</gene>
<name>A0A226DRC6_FOLCA</name>
<dbReference type="AlphaFoldDB" id="A0A226DRC6"/>
<keyword evidence="3" id="KW-1185">Reference proteome</keyword>
<accession>A0A226DRC6</accession>
<sequence length="639" mass="73661">MGTSLLQIEYLVTTETQNNYSSLLPHTKINETLLLTTYLLFTSNHSKNFIETDRFGPITIEQNVPYISKHGTNHKTFSVILPDEKNQQDSGAKAIQILKLIRSTRFAYDESFMTQFVVKLWSPAHSGILKIFNKGLDYVGKNIEDATFVCGNLFFELFHGAKSTKQQIYYYCYQCPDDNHLLVQTRQDTEFIYQLTKDSFLSRGIAFLVSRTSGDADAITDADCVAEDYKPRFGRCYDPHISIKIVGVKMNLTFQPKMYDLLDAPNLEICWMCYHESTYEDAILYSPRIHLDIYKPMSVMYCYYYRRFLPPSLTILLDPFDPIVWVGLIFVSIMIGSVFRSADLSVDVARIFLGQPGCGTWAKKAHISWYYSTEVTTQFIEPPRERVVQSLEEFVRWGKYKFVIDSFLNIRAITEEVLHFRKFLNTTDFNFTEAFQEYPKLDVSSFLGNIKAFISLLAELEGAFFTVDFKNFETLVGKGERFRMQNISCSSVKENIPRWFPWVIRGRGGGDAAHYLKLLQGAGIGKRWDGLQLLQRFRIDFERSANSTREEMFPKDVPIPLVLNSSPKILFFLYLICNLVAVCIILVEISMYSRLDLIKHAGHLVTFVKCFVRKRVNDCKIFAKNSASFLNGSLHFFTA</sequence>
<evidence type="ECO:0000313" key="3">
    <source>
        <dbReference type="Proteomes" id="UP000198287"/>
    </source>
</evidence>